<organism evidence="1 2">
    <name type="scientific">candidate division WWE3 bacterium CG_4_9_14_0_2_um_filter_35_11</name>
    <dbReference type="NCBI Taxonomy" id="1975077"/>
    <lineage>
        <taxon>Bacteria</taxon>
        <taxon>Katanobacteria</taxon>
    </lineage>
</organism>
<protein>
    <submittedName>
        <fullName evidence="1">Uncharacterized protein</fullName>
    </submittedName>
</protein>
<dbReference type="Proteomes" id="UP000229756">
    <property type="component" value="Unassembled WGS sequence"/>
</dbReference>
<dbReference type="EMBL" id="PFSJ01000005">
    <property type="protein sequence ID" value="PJC23983.1"/>
    <property type="molecule type" value="Genomic_DNA"/>
</dbReference>
<evidence type="ECO:0000313" key="2">
    <source>
        <dbReference type="Proteomes" id="UP000229756"/>
    </source>
</evidence>
<gene>
    <name evidence="1" type="ORF">CO058_00635</name>
</gene>
<sequence length="68" mass="7566">MSENIYYRDETPEALIPEIWPKISHEEAVVMAAKLNALPPLANWLDEVIAYLGESEGVTPVVSDVPNE</sequence>
<dbReference type="AlphaFoldDB" id="A0A2M8EML2"/>
<name>A0A2M8EML2_UNCKA</name>
<evidence type="ECO:0000313" key="1">
    <source>
        <dbReference type="EMBL" id="PJC23983.1"/>
    </source>
</evidence>
<accession>A0A2M8EML2</accession>
<reference evidence="2" key="1">
    <citation type="submission" date="2017-09" db="EMBL/GenBank/DDBJ databases">
        <title>Depth-based differentiation of microbial function through sediment-hosted aquifers and enrichment of novel symbionts in the deep terrestrial subsurface.</title>
        <authorList>
            <person name="Probst A.J."/>
            <person name="Ladd B."/>
            <person name="Jarett J.K."/>
            <person name="Geller-Mcgrath D.E."/>
            <person name="Sieber C.M.K."/>
            <person name="Emerson J.B."/>
            <person name="Anantharaman K."/>
            <person name="Thomas B.C."/>
            <person name="Malmstrom R."/>
            <person name="Stieglmeier M."/>
            <person name="Klingl A."/>
            <person name="Woyke T."/>
            <person name="Ryan C.M."/>
            <person name="Banfield J.F."/>
        </authorList>
    </citation>
    <scope>NUCLEOTIDE SEQUENCE [LARGE SCALE GENOMIC DNA]</scope>
</reference>
<comment type="caution">
    <text evidence="1">The sequence shown here is derived from an EMBL/GenBank/DDBJ whole genome shotgun (WGS) entry which is preliminary data.</text>
</comment>
<proteinExistence type="predicted"/>